<evidence type="ECO:0000313" key="2">
    <source>
        <dbReference type="EMBL" id="BAU23022.1"/>
    </source>
</evidence>
<dbReference type="RefSeq" id="WP_068513185.1">
    <property type="nucleotide sequence ID" value="NZ_AP014945.1"/>
</dbReference>
<protein>
    <submittedName>
        <fullName evidence="2">Beta-lactamase</fullName>
    </submittedName>
</protein>
<dbReference type="PANTHER" id="PTHR46018">
    <property type="entry name" value="ZINC PHOSPHODIESTERASE ELAC PROTEIN 1"/>
    <property type="match status" value="1"/>
</dbReference>
<dbReference type="InterPro" id="IPR036866">
    <property type="entry name" value="RibonucZ/Hydroxyglut_hydro"/>
</dbReference>
<organism evidence="2 3">
    <name type="scientific">Caldimicrobium thiodismutans</name>
    <dbReference type="NCBI Taxonomy" id="1653476"/>
    <lineage>
        <taxon>Bacteria</taxon>
        <taxon>Pseudomonadati</taxon>
        <taxon>Thermodesulfobacteriota</taxon>
        <taxon>Thermodesulfobacteria</taxon>
        <taxon>Thermodesulfobacteriales</taxon>
        <taxon>Thermodesulfobacteriaceae</taxon>
        <taxon>Caldimicrobium</taxon>
    </lineage>
</organism>
<dbReference type="Pfam" id="PF23023">
    <property type="entry name" value="Anti-Pycsar_Apyc1"/>
    <property type="match status" value="1"/>
</dbReference>
<reference evidence="2 3" key="1">
    <citation type="journal article" date="2016" name="Int. J. Syst. Evol. Microbiol.">
        <title>Caldimicrobium thiodismutans sp. nov., a sulfur-disproportionating bacterium isolated from a hot spring, and emended description of the genus Caldimicrobium.</title>
        <authorList>
            <person name="Kojima H."/>
            <person name="Umezawa K."/>
            <person name="Fukui M."/>
        </authorList>
    </citation>
    <scope>NUCLEOTIDE SEQUENCE [LARGE SCALE GENOMIC DNA]</scope>
    <source>
        <strain evidence="2 3">TF1</strain>
    </source>
</reference>
<name>A0A0U5AWS5_9BACT</name>
<dbReference type="InterPro" id="IPR001279">
    <property type="entry name" value="Metallo-B-lactamas"/>
</dbReference>
<gene>
    <name evidence="2" type="ORF">THC_0629</name>
</gene>
<keyword evidence="3" id="KW-1185">Reference proteome</keyword>
<reference evidence="3" key="2">
    <citation type="journal article" date="2016" name="Int. J. Syst. Evol. Microbiol.">
        <title>Caldimicrobium thiodismutans sp. nov., a sulfur-disproportionating bacterium isolated from a hot spring.</title>
        <authorList>
            <person name="Kojima H."/>
            <person name="Umezawa K."/>
            <person name="Fukui M."/>
        </authorList>
    </citation>
    <scope>NUCLEOTIDE SEQUENCE [LARGE SCALE GENOMIC DNA]</scope>
    <source>
        <strain evidence="3">TF1</strain>
    </source>
</reference>
<dbReference type="AlphaFoldDB" id="A0A0U5AWS5"/>
<dbReference type="PANTHER" id="PTHR46018:SF4">
    <property type="entry name" value="METALLO-HYDROLASE YHFI-RELATED"/>
    <property type="match status" value="1"/>
</dbReference>
<dbReference type="KEGG" id="cthi:THC_0629"/>
<evidence type="ECO:0000313" key="3">
    <source>
        <dbReference type="Proteomes" id="UP000068196"/>
    </source>
</evidence>
<proteinExistence type="predicted"/>
<feature type="domain" description="Metallo-beta-lactamase" evidence="1">
    <location>
        <begin position="18"/>
        <end position="220"/>
    </location>
</feature>
<evidence type="ECO:0000259" key="1">
    <source>
        <dbReference type="SMART" id="SM00849"/>
    </source>
</evidence>
<dbReference type="STRING" id="1653476.THC_0629"/>
<dbReference type="Gene3D" id="3.60.15.10">
    <property type="entry name" value="Ribonuclease Z/Hydroxyacylglutathione hydrolase-like"/>
    <property type="match status" value="1"/>
</dbReference>
<accession>A0A0U5AWS5</accession>
<dbReference type="SMART" id="SM00849">
    <property type="entry name" value="Lactamase_B"/>
    <property type="match status" value="1"/>
</dbReference>
<dbReference type="SUPFAM" id="SSF56281">
    <property type="entry name" value="Metallo-hydrolase/oxidoreductase"/>
    <property type="match status" value="1"/>
</dbReference>
<sequence length="252" mass="28084">MRLTVLGSGTGWITLKRSSPGYLVSADNFHLLLDIGPGTLRQILKTGLRIDEISALFITHFHPDHVSDLIPFFFATRYNLGYTRTEPFTLYGHQSFTNLYEGLKQAFGHWVCPPEGLLNLYLIEKESVTDFEIGPFQARSVGVKHNPESLAIRLEFSGKSLIYSGDTGFSEELIELAKGGDLLILECANPLGASKGFHLAPDEIAEISSRAKPKKLLLSHFYPHSEDVPLEIIQKKFSGEIILARDLLTLEL</sequence>
<dbReference type="OrthoDB" id="9800940at2"/>
<dbReference type="GO" id="GO:0042781">
    <property type="term" value="F:3'-tRNA processing endoribonuclease activity"/>
    <property type="evidence" value="ECO:0007669"/>
    <property type="project" value="TreeGrafter"/>
</dbReference>
<dbReference type="Proteomes" id="UP000068196">
    <property type="component" value="Chromosome"/>
</dbReference>
<dbReference type="EMBL" id="AP014945">
    <property type="protein sequence ID" value="BAU23022.1"/>
    <property type="molecule type" value="Genomic_DNA"/>
</dbReference>
<dbReference type="CDD" id="cd16272">
    <property type="entry name" value="RNaseZ_MBL-fold"/>
    <property type="match status" value="1"/>
</dbReference>